<accession>A0A452GNC4</accession>
<protein>
    <recommendedName>
        <fullName evidence="2">DEP domain-containing protein</fullName>
    </recommendedName>
</protein>
<dbReference type="AlphaFoldDB" id="A0A452GNC4"/>
<reference evidence="3" key="3">
    <citation type="submission" date="2025-09" db="UniProtKB">
        <authorList>
            <consortium name="Ensembl"/>
        </authorList>
    </citation>
    <scope>IDENTIFICATION</scope>
</reference>
<dbReference type="PANTHER" id="PTHR22829:SF18">
    <property type="entry name" value="DEP DOMAIN-CONTAINING MTOR-INTERACTING PROTEIN"/>
    <property type="match status" value="1"/>
</dbReference>
<dbReference type="GO" id="GO:0005096">
    <property type="term" value="F:GTPase activator activity"/>
    <property type="evidence" value="ECO:0007669"/>
    <property type="project" value="TreeGrafter"/>
</dbReference>
<feature type="signal peptide" evidence="1">
    <location>
        <begin position="1"/>
        <end position="20"/>
    </location>
</feature>
<reference evidence="3" key="2">
    <citation type="submission" date="2025-08" db="UniProtKB">
        <authorList>
            <consortium name="Ensembl"/>
        </authorList>
    </citation>
    <scope>IDENTIFICATION</scope>
</reference>
<keyword evidence="1" id="KW-0732">Signal</keyword>
<name>A0A452GNC4_9SAUR</name>
<evidence type="ECO:0000256" key="1">
    <source>
        <dbReference type="SAM" id="SignalP"/>
    </source>
</evidence>
<keyword evidence="4" id="KW-1185">Reference proteome</keyword>
<reference evidence="4" key="1">
    <citation type="journal article" date="2017" name="PLoS ONE">
        <title>The Agassiz's desert tortoise genome provides a resource for the conservation of a threatened species.</title>
        <authorList>
            <person name="Tollis M."/>
            <person name="DeNardo D.F."/>
            <person name="Cornelius J.A."/>
            <person name="Dolby G.A."/>
            <person name="Edwards T."/>
            <person name="Henen B.T."/>
            <person name="Karl A.E."/>
            <person name="Murphy R.W."/>
            <person name="Kusumi K."/>
        </authorList>
    </citation>
    <scope>NUCLEOTIDE SEQUENCE [LARGE SCALE GENOMIC DNA]</scope>
</reference>
<dbReference type="InterPro" id="IPR051832">
    <property type="entry name" value="mTOR-Rac_regulators"/>
</dbReference>
<feature type="chain" id="PRO_5019221769" description="DEP domain-containing protein" evidence="1">
    <location>
        <begin position="21"/>
        <end position="101"/>
    </location>
</feature>
<evidence type="ECO:0000259" key="2">
    <source>
        <dbReference type="PROSITE" id="PS50186"/>
    </source>
</evidence>
<feature type="domain" description="DEP" evidence="2">
    <location>
        <begin position="39"/>
        <end position="89"/>
    </location>
</feature>
<dbReference type="GO" id="GO:0007186">
    <property type="term" value="P:G protein-coupled receptor signaling pathway"/>
    <property type="evidence" value="ECO:0007669"/>
    <property type="project" value="TreeGrafter"/>
</dbReference>
<organism evidence="3 4">
    <name type="scientific">Gopherus agassizii</name>
    <name type="common">Agassiz's desert tortoise</name>
    <dbReference type="NCBI Taxonomy" id="38772"/>
    <lineage>
        <taxon>Eukaryota</taxon>
        <taxon>Metazoa</taxon>
        <taxon>Chordata</taxon>
        <taxon>Craniata</taxon>
        <taxon>Vertebrata</taxon>
        <taxon>Euteleostomi</taxon>
        <taxon>Archelosauria</taxon>
        <taxon>Testudinata</taxon>
        <taxon>Testudines</taxon>
        <taxon>Cryptodira</taxon>
        <taxon>Durocryptodira</taxon>
        <taxon>Testudinoidea</taxon>
        <taxon>Testudinidae</taxon>
        <taxon>Gopherus</taxon>
    </lineage>
</organism>
<dbReference type="Proteomes" id="UP000291020">
    <property type="component" value="Unassembled WGS sequence"/>
</dbReference>
<dbReference type="GO" id="GO:0005886">
    <property type="term" value="C:plasma membrane"/>
    <property type="evidence" value="ECO:0007669"/>
    <property type="project" value="TreeGrafter"/>
</dbReference>
<dbReference type="PANTHER" id="PTHR22829">
    <property type="entry name" value="DEP DOMAIN PROTEIN"/>
    <property type="match status" value="1"/>
</dbReference>
<dbReference type="GO" id="GO:0023051">
    <property type="term" value="P:regulation of signaling"/>
    <property type="evidence" value="ECO:0007669"/>
    <property type="project" value="TreeGrafter"/>
</dbReference>
<dbReference type="InterPro" id="IPR036388">
    <property type="entry name" value="WH-like_DNA-bd_sf"/>
</dbReference>
<dbReference type="SUPFAM" id="SSF46785">
    <property type="entry name" value="Winged helix' DNA-binding domain"/>
    <property type="match status" value="1"/>
</dbReference>
<evidence type="ECO:0000313" key="3">
    <source>
        <dbReference type="Ensembl" id="ENSGAGP00000003357.1"/>
    </source>
</evidence>
<sequence length="101" mass="12086">MYKKHLLGLLSKWWVGFCSCHSSDNEAPPLLRLHEEKVIKDRRHHLKTYPNCFVAKELIDWLIDRKEASDRETAIKLVQKLLDRSIIHHGKMMELCHWITR</sequence>
<dbReference type="PROSITE" id="PS50186">
    <property type="entry name" value="DEP"/>
    <property type="match status" value="1"/>
</dbReference>
<dbReference type="STRING" id="38772.ENSGAGP00000003357"/>
<dbReference type="GO" id="GO:0005085">
    <property type="term" value="F:guanyl-nucleotide exchange factor activity"/>
    <property type="evidence" value="ECO:0007669"/>
    <property type="project" value="TreeGrafter"/>
</dbReference>
<evidence type="ECO:0000313" key="4">
    <source>
        <dbReference type="Proteomes" id="UP000291020"/>
    </source>
</evidence>
<dbReference type="GO" id="GO:0035556">
    <property type="term" value="P:intracellular signal transduction"/>
    <property type="evidence" value="ECO:0007669"/>
    <property type="project" value="InterPro"/>
</dbReference>
<proteinExistence type="predicted"/>
<dbReference type="Ensembl" id="ENSGAGT00000003868.1">
    <property type="protein sequence ID" value="ENSGAGP00000003357.1"/>
    <property type="gene ID" value="ENSGAGG00000002711.1"/>
</dbReference>
<dbReference type="Pfam" id="PF00610">
    <property type="entry name" value="DEP"/>
    <property type="match status" value="1"/>
</dbReference>
<dbReference type="InterPro" id="IPR036390">
    <property type="entry name" value="WH_DNA-bd_sf"/>
</dbReference>
<dbReference type="InterPro" id="IPR000591">
    <property type="entry name" value="DEP_dom"/>
</dbReference>
<dbReference type="Gene3D" id="1.10.10.10">
    <property type="entry name" value="Winged helix-like DNA-binding domain superfamily/Winged helix DNA-binding domain"/>
    <property type="match status" value="1"/>
</dbReference>
<dbReference type="SMART" id="SM00049">
    <property type="entry name" value="DEP"/>
    <property type="match status" value="1"/>
</dbReference>